<evidence type="ECO:0000256" key="1">
    <source>
        <dbReference type="SAM" id="Coils"/>
    </source>
</evidence>
<gene>
    <name evidence="7" type="ORF">SIAM614_15597</name>
</gene>
<feature type="domain" description="Multidrug resistance protein MdtA-like barrel-sandwich hybrid" evidence="5">
    <location>
        <begin position="137"/>
        <end position="330"/>
    </location>
</feature>
<dbReference type="SUPFAM" id="SSF111369">
    <property type="entry name" value="HlyD-like secretion proteins"/>
    <property type="match status" value="3"/>
</dbReference>
<feature type="transmembrane region" description="Helical" evidence="3">
    <location>
        <begin position="96"/>
        <end position="116"/>
    </location>
</feature>
<proteinExistence type="predicted"/>
<feature type="domain" description="Multidrug resistance protein MdtA-like alpha-helical hairpin" evidence="4">
    <location>
        <begin position="203"/>
        <end position="269"/>
    </location>
</feature>
<keyword evidence="1" id="KW-0175">Coiled coil</keyword>
<accession>A0NW66</accession>
<dbReference type="AlphaFoldDB" id="A0NW66"/>
<dbReference type="Pfam" id="PF25876">
    <property type="entry name" value="HH_MFP_RND"/>
    <property type="match status" value="1"/>
</dbReference>
<organism evidence="7 8">
    <name type="scientific">Roseibium aggregatum (strain ATCC 25650 / DSM 13394 / JCM 20685 / NBRC 16684 / NCIMB 2208 / IAM 12614 / B1)</name>
    <name type="common">Stappia aggregata</name>
    <dbReference type="NCBI Taxonomy" id="384765"/>
    <lineage>
        <taxon>Bacteria</taxon>
        <taxon>Pseudomonadati</taxon>
        <taxon>Pseudomonadota</taxon>
        <taxon>Alphaproteobacteria</taxon>
        <taxon>Hyphomicrobiales</taxon>
        <taxon>Stappiaceae</taxon>
        <taxon>Roseibium</taxon>
    </lineage>
</organism>
<feature type="compositionally biased region" description="Polar residues" evidence="2">
    <location>
        <begin position="73"/>
        <end position="83"/>
    </location>
</feature>
<comment type="caution">
    <text evidence="7">The sequence shown here is derived from an EMBL/GenBank/DDBJ whole genome shotgun (WGS) entry which is preliminary data.</text>
</comment>
<evidence type="ECO:0000313" key="8">
    <source>
        <dbReference type="Proteomes" id="UP000004848"/>
    </source>
</evidence>
<name>A0NW66_ROSAI</name>
<feature type="compositionally biased region" description="Basic and acidic residues" evidence="2">
    <location>
        <begin position="36"/>
        <end position="47"/>
    </location>
</feature>
<keyword evidence="3" id="KW-0472">Membrane</keyword>
<evidence type="ECO:0000259" key="4">
    <source>
        <dbReference type="Pfam" id="PF25876"/>
    </source>
</evidence>
<keyword evidence="3" id="KW-0812">Transmembrane</keyword>
<dbReference type="InterPro" id="IPR058625">
    <property type="entry name" value="MdtA-like_BSH"/>
</dbReference>
<dbReference type="PANTHER" id="PTHR30386:SF24">
    <property type="entry name" value="MULTIDRUG RESISTANCE EFFLUX PUMP"/>
    <property type="match status" value="1"/>
</dbReference>
<evidence type="ECO:0000256" key="2">
    <source>
        <dbReference type="SAM" id="MobiDB-lite"/>
    </source>
</evidence>
<dbReference type="Pfam" id="PF25917">
    <property type="entry name" value="BSH_RND"/>
    <property type="match status" value="1"/>
</dbReference>
<evidence type="ECO:0000259" key="6">
    <source>
        <dbReference type="Pfam" id="PF25963"/>
    </source>
</evidence>
<dbReference type="Pfam" id="PF25963">
    <property type="entry name" value="Beta-barrel_AAEA"/>
    <property type="match status" value="1"/>
</dbReference>
<feature type="region of interest" description="Disordered" evidence="2">
    <location>
        <begin position="18"/>
        <end position="90"/>
    </location>
</feature>
<dbReference type="Gene3D" id="2.40.30.170">
    <property type="match status" value="1"/>
</dbReference>
<evidence type="ECO:0000313" key="7">
    <source>
        <dbReference type="EMBL" id="EAV42782.1"/>
    </source>
</evidence>
<evidence type="ECO:0000256" key="3">
    <source>
        <dbReference type="SAM" id="Phobius"/>
    </source>
</evidence>
<feature type="domain" description="p-hydroxybenzoic acid efflux pump subunit AaeA-like beta-barrel" evidence="6">
    <location>
        <begin position="337"/>
        <end position="427"/>
    </location>
</feature>
<dbReference type="GO" id="GO:0055085">
    <property type="term" value="P:transmembrane transport"/>
    <property type="evidence" value="ECO:0007669"/>
    <property type="project" value="InterPro"/>
</dbReference>
<dbReference type="InterPro" id="IPR050739">
    <property type="entry name" value="MFP"/>
</dbReference>
<dbReference type="Gene3D" id="1.10.287.470">
    <property type="entry name" value="Helix hairpin bin"/>
    <property type="match status" value="1"/>
</dbReference>
<dbReference type="InterPro" id="IPR058634">
    <property type="entry name" value="AaeA-lik-b-barrel"/>
</dbReference>
<keyword evidence="3" id="KW-1133">Transmembrane helix</keyword>
<dbReference type="eggNOG" id="COG1566">
    <property type="taxonomic scope" value="Bacteria"/>
</dbReference>
<protein>
    <submittedName>
        <fullName evidence="7">Putative multidrug efflux system protein</fullName>
    </submittedName>
</protein>
<dbReference type="PANTHER" id="PTHR30386">
    <property type="entry name" value="MEMBRANE FUSION SUBUNIT OF EMRAB-TOLC MULTIDRUG EFFLUX PUMP"/>
    <property type="match status" value="1"/>
</dbReference>
<feature type="coiled-coil region" evidence="1">
    <location>
        <begin position="195"/>
        <end position="295"/>
    </location>
</feature>
<dbReference type="Gene3D" id="2.40.50.100">
    <property type="match status" value="1"/>
</dbReference>
<reference evidence="7 8" key="1">
    <citation type="submission" date="2006-05" db="EMBL/GenBank/DDBJ databases">
        <authorList>
            <person name="King G."/>
            <person name="Ferriera S."/>
            <person name="Johnson J."/>
            <person name="Kravitz S."/>
            <person name="Beeson K."/>
            <person name="Sutton G."/>
            <person name="Rogers Y.-H."/>
            <person name="Friedman R."/>
            <person name="Frazier M."/>
            <person name="Venter J.C."/>
        </authorList>
    </citation>
    <scope>NUCLEOTIDE SEQUENCE [LARGE SCALE GENOMIC DNA]</scope>
    <source>
        <strain evidence="8">ATCC 25650 / DSM 13394 / JCM 20685 / NBRC 16684 / NCIMB 2208 / IAM 12614 / B1</strain>
    </source>
</reference>
<dbReference type="EMBL" id="AAUW01000012">
    <property type="protein sequence ID" value="EAV42782.1"/>
    <property type="molecule type" value="Genomic_DNA"/>
</dbReference>
<evidence type="ECO:0000259" key="5">
    <source>
        <dbReference type="Pfam" id="PF25917"/>
    </source>
</evidence>
<sequence>MIERSRIWAKDTIVALREGRNESGAIGGGPQTASPQKDDGKTADSAESKQATPSDTKDASEAKGGQVAVPSKAQVSISTASEQTPPPKKKGKAKRVFTLILLAGLGFGGYEAYHWWTEGRFIASTDDAYVTADITVILSKVSGYVASVAVGDNQRVKAGDVLLKIDDGDYKLAVQSAKDSIDSARATVNRIATQITAAKASVQQAEASVAAATAKKDEASANFDRQKKLADNKFASQATLDTADAALKGAQADLENAQAAVTLAKANIDVLNGQQKEAEQAVVAAKTALEKAERDLAFTVIRAPVDGIVGNRAAQVGSLLQPGSRIAAIVPLADTHIDANFKETQLEGIQPGAEVEISVDAYPDQPIRGTVESIAPATGSVFSLLPAENATGNFTKVVQRVPVKIKVPEEEITSGHLRAGMSVVVAVDTRTGGQKADVTVSALH</sequence>
<dbReference type="InterPro" id="IPR058624">
    <property type="entry name" value="MdtA-like_HH"/>
</dbReference>
<dbReference type="Proteomes" id="UP000004848">
    <property type="component" value="Unassembled WGS sequence"/>
</dbReference>